<keyword evidence="1" id="KW-0812">Transmembrane</keyword>
<evidence type="ECO:0000313" key="2">
    <source>
        <dbReference type="EMBL" id="ALG84377.1"/>
    </source>
</evidence>
<dbReference type="EMBL" id="CP011853">
    <property type="protein sequence ID" value="ALG84377.1"/>
    <property type="molecule type" value="Genomic_DNA"/>
</dbReference>
<name>A0A0N9NGA6_9ACTN</name>
<dbReference type="PATRIC" id="fig|1136941.3.peg.1539"/>
<evidence type="ECO:0000313" key="3">
    <source>
        <dbReference type="Proteomes" id="UP000063789"/>
    </source>
</evidence>
<keyword evidence="1" id="KW-1133">Transmembrane helix</keyword>
<accession>A0A0N9NGA6</accession>
<organism evidence="2 3">
    <name type="scientific">Gordonia phthalatica</name>
    <dbReference type="NCBI Taxonomy" id="1136941"/>
    <lineage>
        <taxon>Bacteria</taxon>
        <taxon>Bacillati</taxon>
        <taxon>Actinomycetota</taxon>
        <taxon>Actinomycetes</taxon>
        <taxon>Mycobacteriales</taxon>
        <taxon>Gordoniaceae</taxon>
        <taxon>Gordonia</taxon>
    </lineage>
</organism>
<proteinExistence type="predicted"/>
<reference evidence="2 3" key="2">
    <citation type="journal article" date="2017" name="Int. J. Syst. Evol. Microbiol.">
        <title>Gordonia phthalatica sp. nov., a di-n-butyl phthalate-degrading bacterium isolated from activated sludge.</title>
        <authorList>
            <person name="Jin D."/>
            <person name="Kong X."/>
            <person name="Jia M."/>
            <person name="Yu X."/>
            <person name="Wang X."/>
            <person name="Zhuang X."/>
            <person name="Deng Y."/>
            <person name="Bai Z."/>
        </authorList>
    </citation>
    <scope>NUCLEOTIDE SEQUENCE [LARGE SCALE GENOMIC DNA]</scope>
    <source>
        <strain evidence="2 3">QH-11</strain>
    </source>
</reference>
<gene>
    <name evidence="2" type="ORF">ACH46_07530</name>
</gene>
<reference evidence="3" key="1">
    <citation type="submission" date="2015-06" db="EMBL/GenBank/DDBJ databases">
        <title>Complete genome sequence and metabolic analysis of phthalate degradation pathway in Gordonia sp. QH-11.</title>
        <authorList>
            <person name="Jin D."/>
            <person name="Kong X."/>
            <person name="Bai Z."/>
        </authorList>
    </citation>
    <scope>NUCLEOTIDE SEQUENCE [LARGE SCALE GENOMIC DNA]</scope>
    <source>
        <strain evidence="3">QH-11</strain>
    </source>
</reference>
<evidence type="ECO:0000256" key="1">
    <source>
        <dbReference type="SAM" id="Phobius"/>
    </source>
</evidence>
<protein>
    <submittedName>
        <fullName evidence="2">Uncharacterized protein</fullName>
    </submittedName>
</protein>
<keyword evidence="1" id="KW-0472">Membrane</keyword>
<feature type="transmembrane region" description="Helical" evidence="1">
    <location>
        <begin position="45"/>
        <end position="63"/>
    </location>
</feature>
<keyword evidence="3" id="KW-1185">Reference proteome</keyword>
<dbReference type="AlphaFoldDB" id="A0A0N9NGA6"/>
<feature type="transmembrane region" description="Helical" evidence="1">
    <location>
        <begin position="21"/>
        <end position="39"/>
    </location>
</feature>
<dbReference type="RefSeq" id="WP_062392361.1">
    <property type="nucleotide sequence ID" value="NZ_CP011853.1"/>
</dbReference>
<dbReference type="Proteomes" id="UP000063789">
    <property type="component" value="Chromosome"/>
</dbReference>
<sequence>MTTEQLDHLVTTSRWDRLNPGVRVAMIIALIAPIVTVVVADTDWVRYLAAAAVLVVALAFGWVRETDGLRVPLN</sequence>
<dbReference type="KEGG" id="goq:ACH46_07530"/>